<dbReference type="Pfam" id="PF02518">
    <property type="entry name" value="HATPase_c"/>
    <property type="match status" value="1"/>
</dbReference>
<sequence>MLFNRLNIGNKLALIIIGLSLAVSAFLSYLFYVQFDAALKERVLLQLSSVKQLKIVKIRKELNERYDAFSMRSKSPNDTEPSALFFHEGIYASLPDSLLGYPIASMLSEVGRSITMFDLTHHNPSHEITIGLVTQINGGFLIALAEEPEIQGILLERTGLGQTGESYIVGSDYKLRTKSRFLKDSPKNVTVKSDGVIRAFENQPGEDLIYDYRGTQVFSSYEKIELSGLKWVILTEINHQEALFPLEELKNKLMIMLLVIILIVPIGSYYLSNKMVRPIVEMEQKLIDMSKGILDPIKSTQTRHDEIGHMFEALNKLVNALNETIVFAGKIGAGNFHASYQLLSEDDKLGQALMQMKEKLQEYQKNEQHLLLENQRSILNGEEGERSRLSKEMHDGLGPMLTTMKMSIQSAELSPSTKKSLLNQTDETIREVRRMSNNLMPSVLADFGAGEAIGNLVDQINESSNIRIRYKNDMPSEAKIDDSIQITLYRIAQESLNNAIKHSKAKEIKLSITAFDNRVSFYVSDNGVGFDPEKNTKGNGLRNMKERVKLANGTLEIESQSNGTTLEIEIPIE</sequence>
<dbReference type="GO" id="GO:0000155">
    <property type="term" value="F:phosphorelay sensor kinase activity"/>
    <property type="evidence" value="ECO:0007669"/>
    <property type="project" value="InterPro"/>
</dbReference>
<keyword evidence="11" id="KW-0472">Membrane</keyword>
<dbReference type="CDD" id="cd06225">
    <property type="entry name" value="HAMP"/>
    <property type="match status" value="1"/>
</dbReference>
<dbReference type="InterPro" id="IPR036890">
    <property type="entry name" value="HATPase_C_sf"/>
</dbReference>
<comment type="subcellular location">
    <subcellularLocation>
        <location evidence="2">Membrane</location>
    </subcellularLocation>
</comment>
<dbReference type="SUPFAM" id="SSF158472">
    <property type="entry name" value="HAMP domain-like"/>
    <property type="match status" value="1"/>
</dbReference>
<reference evidence="14 15" key="1">
    <citation type="submission" date="2017-04" db="EMBL/GenBank/DDBJ databases">
        <authorList>
            <person name="Afonso C.L."/>
            <person name="Miller P.J."/>
            <person name="Scott M.A."/>
            <person name="Spackman E."/>
            <person name="Goraichik I."/>
            <person name="Dimitrov K.M."/>
            <person name="Suarez D.L."/>
            <person name="Swayne D.E."/>
        </authorList>
    </citation>
    <scope>NUCLEOTIDE SEQUENCE [LARGE SCALE GENOMIC DNA]</scope>
    <source>
        <strain evidence="14 15">DSM 26133</strain>
    </source>
</reference>
<feature type="coiled-coil region" evidence="10">
    <location>
        <begin position="346"/>
        <end position="373"/>
    </location>
</feature>
<dbReference type="InterPro" id="IPR050482">
    <property type="entry name" value="Sensor_HK_TwoCompSys"/>
</dbReference>
<dbReference type="CDD" id="cd16917">
    <property type="entry name" value="HATPase_UhpB-NarQ-NarX-like"/>
    <property type="match status" value="1"/>
</dbReference>
<feature type="transmembrane region" description="Helical" evidence="11">
    <location>
        <begin position="12"/>
        <end position="32"/>
    </location>
</feature>
<keyword evidence="6" id="KW-0547">Nucleotide-binding</keyword>
<evidence type="ECO:0000256" key="7">
    <source>
        <dbReference type="ARBA" id="ARBA00022777"/>
    </source>
</evidence>
<evidence type="ECO:0000259" key="13">
    <source>
        <dbReference type="PROSITE" id="PS50885"/>
    </source>
</evidence>
<dbReference type="PROSITE" id="PS50885">
    <property type="entry name" value="HAMP"/>
    <property type="match status" value="1"/>
</dbReference>
<dbReference type="GO" id="GO:0005524">
    <property type="term" value="F:ATP binding"/>
    <property type="evidence" value="ECO:0007669"/>
    <property type="project" value="UniProtKB-KW"/>
</dbReference>
<dbReference type="Gene3D" id="3.30.565.10">
    <property type="entry name" value="Histidine kinase-like ATPase, C-terminal domain"/>
    <property type="match status" value="1"/>
</dbReference>
<evidence type="ECO:0000256" key="2">
    <source>
        <dbReference type="ARBA" id="ARBA00004370"/>
    </source>
</evidence>
<dbReference type="STRING" id="692418.SAMN04488029_0897"/>
<keyword evidence="4" id="KW-0597">Phosphoprotein</keyword>
<evidence type="ECO:0000256" key="5">
    <source>
        <dbReference type="ARBA" id="ARBA00022679"/>
    </source>
</evidence>
<feature type="domain" description="HAMP" evidence="13">
    <location>
        <begin position="273"/>
        <end position="326"/>
    </location>
</feature>
<dbReference type="Gene3D" id="1.20.5.1930">
    <property type="match status" value="1"/>
</dbReference>
<evidence type="ECO:0000256" key="9">
    <source>
        <dbReference type="ARBA" id="ARBA00023012"/>
    </source>
</evidence>
<keyword evidence="10" id="KW-0175">Coiled coil</keyword>
<evidence type="ECO:0000256" key="3">
    <source>
        <dbReference type="ARBA" id="ARBA00012438"/>
    </source>
</evidence>
<comment type="catalytic activity">
    <reaction evidence="1">
        <text>ATP + protein L-histidine = ADP + protein N-phospho-L-histidine.</text>
        <dbReference type="EC" id="2.7.13.3"/>
    </reaction>
</comment>
<evidence type="ECO:0000256" key="10">
    <source>
        <dbReference type="SAM" id="Coils"/>
    </source>
</evidence>
<evidence type="ECO:0000256" key="6">
    <source>
        <dbReference type="ARBA" id="ARBA00022741"/>
    </source>
</evidence>
<evidence type="ECO:0000313" key="15">
    <source>
        <dbReference type="Proteomes" id="UP000192472"/>
    </source>
</evidence>
<accession>A0A1W2G791</accession>
<keyword evidence="11" id="KW-1133">Transmembrane helix</keyword>
<evidence type="ECO:0000256" key="1">
    <source>
        <dbReference type="ARBA" id="ARBA00000085"/>
    </source>
</evidence>
<dbReference type="Pfam" id="PF07730">
    <property type="entry name" value="HisKA_3"/>
    <property type="match status" value="1"/>
</dbReference>
<dbReference type="GO" id="GO:0016020">
    <property type="term" value="C:membrane"/>
    <property type="evidence" value="ECO:0007669"/>
    <property type="project" value="UniProtKB-SubCell"/>
</dbReference>
<dbReference type="InterPro" id="IPR003594">
    <property type="entry name" value="HATPase_dom"/>
</dbReference>
<evidence type="ECO:0000256" key="11">
    <source>
        <dbReference type="SAM" id="Phobius"/>
    </source>
</evidence>
<proteinExistence type="predicted"/>
<gene>
    <name evidence="14" type="ORF">SAMN04488029_0897</name>
</gene>
<evidence type="ECO:0000259" key="12">
    <source>
        <dbReference type="PROSITE" id="PS50109"/>
    </source>
</evidence>
<dbReference type="Proteomes" id="UP000192472">
    <property type="component" value="Unassembled WGS sequence"/>
</dbReference>
<feature type="transmembrane region" description="Helical" evidence="11">
    <location>
        <begin position="253"/>
        <end position="271"/>
    </location>
</feature>
<keyword evidence="5" id="KW-0808">Transferase</keyword>
<dbReference type="PROSITE" id="PS50109">
    <property type="entry name" value="HIS_KIN"/>
    <property type="match status" value="1"/>
</dbReference>
<keyword evidence="8" id="KW-0067">ATP-binding</keyword>
<keyword evidence="9" id="KW-0902">Two-component regulatory system</keyword>
<organism evidence="14 15">
    <name type="scientific">Reichenbachiella faecimaris</name>
    <dbReference type="NCBI Taxonomy" id="692418"/>
    <lineage>
        <taxon>Bacteria</taxon>
        <taxon>Pseudomonadati</taxon>
        <taxon>Bacteroidota</taxon>
        <taxon>Cytophagia</taxon>
        <taxon>Cytophagales</taxon>
        <taxon>Reichenbachiellaceae</taxon>
        <taxon>Reichenbachiella</taxon>
    </lineage>
</organism>
<dbReference type="PANTHER" id="PTHR24421">
    <property type="entry name" value="NITRATE/NITRITE SENSOR PROTEIN NARX-RELATED"/>
    <property type="match status" value="1"/>
</dbReference>
<dbReference type="EC" id="2.7.13.3" evidence="3"/>
<dbReference type="AlphaFoldDB" id="A0A1W2G791"/>
<dbReference type="Gene3D" id="6.10.340.10">
    <property type="match status" value="1"/>
</dbReference>
<dbReference type="SUPFAM" id="SSF55874">
    <property type="entry name" value="ATPase domain of HSP90 chaperone/DNA topoisomerase II/histidine kinase"/>
    <property type="match status" value="1"/>
</dbReference>
<dbReference type="InterPro" id="IPR003660">
    <property type="entry name" value="HAMP_dom"/>
</dbReference>
<keyword evidence="15" id="KW-1185">Reference proteome</keyword>
<dbReference type="InterPro" id="IPR011712">
    <property type="entry name" value="Sig_transdc_His_kin_sub3_dim/P"/>
</dbReference>
<protein>
    <recommendedName>
        <fullName evidence="3">histidine kinase</fullName>
        <ecNumber evidence="3">2.7.13.3</ecNumber>
    </recommendedName>
</protein>
<dbReference type="EMBL" id="FWYF01000001">
    <property type="protein sequence ID" value="SMD32550.1"/>
    <property type="molecule type" value="Genomic_DNA"/>
</dbReference>
<evidence type="ECO:0000256" key="4">
    <source>
        <dbReference type="ARBA" id="ARBA00022553"/>
    </source>
</evidence>
<dbReference type="InterPro" id="IPR005467">
    <property type="entry name" value="His_kinase_dom"/>
</dbReference>
<feature type="domain" description="Histidine kinase" evidence="12">
    <location>
        <begin position="388"/>
        <end position="573"/>
    </location>
</feature>
<name>A0A1W2G791_REIFA</name>
<keyword evidence="7 14" id="KW-0418">Kinase</keyword>
<evidence type="ECO:0000313" key="14">
    <source>
        <dbReference type="EMBL" id="SMD32550.1"/>
    </source>
</evidence>
<keyword evidence="11" id="KW-0812">Transmembrane</keyword>
<dbReference type="SMART" id="SM00387">
    <property type="entry name" value="HATPase_c"/>
    <property type="match status" value="1"/>
</dbReference>
<dbReference type="GO" id="GO:0046983">
    <property type="term" value="F:protein dimerization activity"/>
    <property type="evidence" value="ECO:0007669"/>
    <property type="project" value="InterPro"/>
</dbReference>
<evidence type="ECO:0000256" key="8">
    <source>
        <dbReference type="ARBA" id="ARBA00022840"/>
    </source>
</evidence>
<dbReference type="PANTHER" id="PTHR24421:SF10">
    <property type="entry name" value="NITRATE_NITRITE SENSOR PROTEIN NARQ"/>
    <property type="match status" value="1"/>
</dbReference>